<dbReference type="InterPro" id="IPR013785">
    <property type="entry name" value="Aldolase_TIM"/>
</dbReference>
<dbReference type="InterPro" id="IPR002220">
    <property type="entry name" value="DapA-like"/>
</dbReference>
<dbReference type="SMART" id="SM01130">
    <property type="entry name" value="DHDPS"/>
    <property type="match status" value="1"/>
</dbReference>
<evidence type="ECO:0000256" key="2">
    <source>
        <dbReference type="ARBA" id="ARBA00023270"/>
    </source>
</evidence>
<dbReference type="GO" id="GO:0044281">
    <property type="term" value="P:small molecule metabolic process"/>
    <property type="evidence" value="ECO:0007669"/>
    <property type="project" value="UniProtKB-ARBA"/>
</dbReference>
<reference evidence="3" key="1">
    <citation type="submission" date="2019-08" db="EMBL/GenBank/DDBJ databases">
        <authorList>
            <person name="Kucharzyk K."/>
            <person name="Murdoch R.W."/>
            <person name="Higgins S."/>
            <person name="Loffler F."/>
        </authorList>
    </citation>
    <scope>NUCLEOTIDE SEQUENCE</scope>
</reference>
<dbReference type="InterPro" id="IPR020625">
    <property type="entry name" value="Schiff_base-form_aldolases_AS"/>
</dbReference>
<organism evidence="3">
    <name type="scientific">bioreactor metagenome</name>
    <dbReference type="NCBI Taxonomy" id="1076179"/>
    <lineage>
        <taxon>unclassified sequences</taxon>
        <taxon>metagenomes</taxon>
        <taxon>ecological metagenomes</taxon>
    </lineage>
</organism>
<dbReference type="Pfam" id="PF00701">
    <property type="entry name" value="DHDPS"/>
    <property type="match status" value="1"/>
</dbReference>
<keyword evidence="2" id="KW-0704">Schiff base</keyword>
<dbReference type="PROSITE" id="PS00666">
    <property type="entry name" value="DHDPS_2"/>
    <property type="match status" value="1"/>
</dbReference>
<protein>
    <submittedName>
        <fullName evidence="3">4-hydroxy-tetrahydrodipicolinate synthase</fullName>
        <ecNumber evidence="3">4.3.3.7</ecNumber>
    </submittedName>
</protein>
<keyword evidence="1 3" id="KW-0456">Lyase</keyword>
<dbReference type="PANTHER" id="PTHR12128">
    <property type="entry name" value="DIHYDRODIPICOLINATE SYNTHASE"/>
    <property type="match status" value="1"/>
</dbReference>
<dbReference type="EMBL" id="VSSQ01018582">
    <property type="protein sequence ID" value="MPM61902.1"/>
    <property type="molecule type" value="Genomic_DNA"/>
</dbReference>
<proteinExistence type="predicted"/>
<dbReference type="EC" id="4.3.3.7" evidence="3"/>
<name>A0A645B907_9ZZZZ</name>
<dbReference type="Gene3D" id="3.20.20.70">
    <property type="entry name" value="Aldolase class I"/>
    <property type="match status" value="1"/>
</dbReference>
<accession>A0A645B907</accession>
<evidence type="ECO:0000256" key="1">
    <source>
        <dbReference type="ARBA" id="ARBA00023239"/>
    </source>
</evidence>
<comment type="caution">
    <text evidence="3">The sequence shown here is derived from an EMBL/GenBank/DDBJ whole genome shotgun (WGS) entry which is preliminary data.</text>
</comment>
<dbReference type="AlphaFoldDB" id="A0A645B907"/>
<dbReference type="PANTHER" id="PTHR12128:SF66">
    <property type="entry name" value="4-HYDROXY-2-OXOGLUTARATE ALDOLASE, MITOCHONDRIAL"/>
    <property type="match status" value="1"/>
</dbReference>
<dbReference type="GO" id="GO:0008840">
    <property type="term" value="F:4-hydroxy-tetrahydrodipicolinate synthase activity"/>
    <property type="evidence" value="ECO:0007669"/>
    <property type="project" value="UniProtKB-EC"/>
</dbReference>
<dbReference type="SUPFAM" id="SSF51569">
    <property type="entry name" value="Aldolase"/>
    <property type="match status" value="1"/>
</dbReference>
<evidence type="ECO:0000313" key="3">
    <source>
        <dbReference type="EMBL" id="MPM61902.1"/>
    </source>
</evidence>
<gene>
    <name evidence="3" type="primary">dapA_46</name>
    <name evidence="3" type="ORF">SDC9_108766</name>
</gene>
<dbReference type="CDD" id="cd00408">
    <property type="entry name" value="DHDPS-like"/>
    <property type="match status" value="1"/>
</dbReference>
<sequence>MIVGTGCESTEETLLLSNECADLGADAALIVTPWYYKGSYTDDVLVQHFQVIADACKIPVMLYNMPRNAGINMSAGLVARLAKHPNIVGVKDSGGDIVQITNIIRSTPEDFSVFAGSGSFLYPTLALGGVGGTLAVANILPDFCAELAEAVVAGEHSKAVEMQMKLMEINAAVTSKYGISGLKAAMDLIGLVGGAPRTPLLPCDQKQIDDIKRMLSAF</sequence>